<evidence type="ECO:0000313" key="5">
    <source>
        <dbReference type="EMBL" id="KAG6769326.1"/>
    </source>
</evidence>
<dbReference type="InterPro" id="IPR050295">
    <property type="entry name" value="Plant_2OG-oxidoreductases"/>
</dbReference>
<comment type="caution">
    <text evidence="5">The sequence shown here is derived from an EMBL/GenBank/DDBJ whole genome shotgun (WGS) entry which is preliminary data.</text>
</comment>
<evidence type="ECO:0000256" key="3">
    <source>
        <dbReference type="ARBA" id="ARBA00023004"/>
    </source>
</evidence>
<proteinExistence type="predicted"/>
<feature type="domain" description="Isopenicillin N synthase-like Fe(2+) 2OG dioxygenase" evidence="4">
    <location>
        <begin position="121"/>
        <end position="201"/>
    </location>
</feature>
<dbReference type="GO" id="GO:0031418">
    <property type="term" value="F:L-ascorbic acid binding"/>
    <property type="evidence" value="ECO:0007669"/>
    <property type="project" value="UniProtKB-KW"/>
</dbReference>
<sequence>MSIDGDEPPPEYFSKERSYARTDMSSVSTTIPVFDVRLFTSSSFLAPKREEEDALEKLRSSLDSAGCFQIGTWKLRLQGFFFFFCLPCISPSLEMDIKILDVREILHEYAMKVKSLIDLVYKAMARCSRTDLVLGLEPRTDRSGVTVLLQDKEEGLQVLINDKWARVPIVADALLVNLGDQMQIMSNGIFKSQGHGEVTNSERFEDLCCLIQRNRPRKGDWTCGLLGG</sequence>
<dbReference type="AlphaFoldDB" id="A0A8X8CN84"/>
<evidence type="ECO:0000256" key="2">
    <source>
        <dbReference type="ARBA" id="ARBA00022896"/>
    </source>
</evidence>
<dbReference type="Proteomes" id="UP000886885">
    <property type="component" value="Chromosome 6D"/>
</dbReference>
<dbReference type="EMBL" id="JAAWWB010000012">
    <property type="protein sequence ID" value="KAG6769326.1"/>
    <property type="molecule type" value="Genomic_DNA"/>
</dbReference>
<gene>
    <name evidence="5" type="ORF">POTOM_024956</name>
</gene>
<protein>
    <recommendedName>
        <fullName evidence="4">Isopenicillin N synthase-like Fe(2+) 2OG dioxygenase domain-containing protein</fullName>
    </recommendedName>
</protein>
<evidence type="ECO:0000259" key="4">
    <source>
        <dbReference type="Pfam" id="PF03171"/>
    </source>
</evidence>
<evidence type="ECO:0000313" key="6">
    <source>
        <dbReference type="Proteomes" id="UP000886885"/>
    </source>
</evidence>
<dbReference type="OrthoDB" id="288590at2759"/>
<dbReference type="PANTHER" id="PTHR47991">
    <property type="entry name" value="OXOGLUTARATE/IRON-DEPENDENT DIOXYGENASE"/>
    <property type="match status" value="1"/>
</dbReference>
<keyword evidence="2" id="KW-0847">Vitamin C</keyword>
<dbReference type="Pfam" id="PF03171">
    <property type="entry name" value="2OG-FeII_Oxy"/>
    <property type="match status" value="1"/>
</dbReference>
<keyword evidence="1" id="KW-0479">Metal-binding</keyword>
<accession>A0A8X8CN84</accession>
<evidence type="ECO:0000256" key="1">
    <source>
        <dbReference type="ARBA" id="ARBA00022723"/>
    </source>
</evidence>
<dbReference type="GO" id="GO:0046872">
    <property type="term" value="F:metal ion binding"/>
    <property type="evidence" value="ECO:0007669"/>
    <property type="project" value="UniProtKB-KW"/>
</dbReference>
<reference evidence="5" key="1">
    <citation type="journal article" date="2020" name="bioRxiv">
        <title>Hybrid origin of Populus tomentosa Carr. identified through genome sequencing and phylogenomic analysis.</title>
        <authorList>
            <person name="An X."/>
            <person name="Gao K."/>
            <person name="Chen Z."/>
            <person name="Li J."/>
            <person name="Yang X."/>
            <person name="Yang X."/>
            <person name="Zhou J."/>
            <person name="Guo T."/>
            <person name="Zhao T."/>
            <person name="Huang S."/>
            <person name="Miao D."/>
            <person name="Khan W.U."/>
            <person name="Rao P."/>
            <person name="Ye M."/>
            <person name="Lei B."/>
            <person name="Liao W."/>
            <person name="Wang J."/>
            <person name="Ji L."/>
            <person name="Li Y."/>
            <person name="Guo B."/>
            <person name="Mustafa N.S."/>
            <person name="Li S."/>
            <person name="Yun Q."/>
            <person name="Keller S.R."/>
            <person name="Mao J."/>
            <person name="Zhang R."/>
            <person name="Strauss S.H."/>
        </authorList>
    </citation>
    <scope>NUCLEOTIDE SEQUENCE</scope>
    <source>
        <strain evidence="5">GM15</strain>
        <tissue evidence="5">Leaf</tissue>
    </source>
</reference>
<organism evidence="5 6">
    <name type="scientific">Populus tomentosa</name>
    <name type="common">Chinese white poplar</name>
    <dbReference type="NCBI Taxonomy" id="118781"/>
    <lineage>
        <taxon>Eukaryota</taxon>
        <taxon>Viridiplantae</taxon>
        <taxon>Streptophyta</taxon>
        <taxon>Embryophyta</taxon>
        <taxon>Tracheophyta</taxon>
        <taxon>Spermatophyta</taxon>
        <taxon>Magnoliopsida</taxon>
        <taxon>eudicotyledons</taxon>
        <taxon>Gunneridae</taxon>
        <taxon>Pentapetalae</taxon>
        <taxon>rosids</taxon>
        <taxon>fabids</taxon>
        <taxon>Malpighiales</taxon>
        <taxon>Salicaceae</taxon>
        <taxon>Saliceae</taxon>
        <taxon>Populus</taxon>
    </lineage>
</organism>
<keyword evidence="3" id="KW-0408">Iron</keyword>
<name>A0A8X8CN84_POPTO</name>
<dbReference type="InterPro" id="IPR044861">
    <property type="entry name" value="IPNS-like_FE2OG_OXY"/>
</dbReference>
<keyword evidence="6" id="KW-1185">Reference proteome</keyword>